<comment type="caution">
    <text evidence="2">The sequence shown here is derived from an EMBL/GenBank/DDBJ whole genome shotgun (WGS) entry which is preliminary data.</text>
</comment>
<sequence>MSFFTASIDKKAIAENGKEFITKSGIYDVVIKFVSVKVNDHGARSLNFNVLYQGSETTLYGLKLDNNDGSENFQRNIFNKLCVIAGIQNVNDPVKEVHKVGRDQKEESFDVLDQFNDLPVKVNIRFRYSKYNGEIREQREIMGFYREDGATASEIVSGTAVGVQLEKDKKYAENNRYDDGLTIADVEAWKASKSTANAAQASKDIKVQTADNPFRS</sequence>
<evidence type="ECO:0000313" key="1">
    <source>
        <dbReference type="EMBL" id="OUT06845.1"/>
    </source>
</evidence>
<name>A0A1Y5MK67_9BACT</name>
<evidence type="ECO:0008006" key="4">
    <source>
        <dbReference type="Google" id="ProtNLM"/>
    </source>
</evidence>
<accession>A0A1Y5MK67</accession>
<dbReference type="Proteomes" id="UP000196317">
    <property type="component" value="Unassembled WGS sequence"/>
</dbReference>
<dbReference type="AlphaFoldDB" id="A0A1Y5MK67"/>
<organism evidence="2 3">
    <name type="scientific">Campylobacter concisus</name>
    <dbReference type="NCBI Taxonomy" id="199"/>
    <lineage>
        <taxon>Bacteria</taxon>
        <taxon>Pseudomonadati</taxon>
        <taxon>Campylobacterota</taxon>
        <taxon>Epsilonproteobacteria</taxon>
        <taxon>Campylobacterales</taxon>
        <taxon>Campylobacteraceae</taxon>
        <taxon>Campylobacter</taxon>
    </lineage>
</organism>
<dbReference type="RefSeq" id="WP_087582488.1">
    <property type="nucleotide sequence ID" value="NZ_NDYN01000001.1"/>
</dbReference>
<proteinExistence type="predicted"/>
<gene>
    <name evidence="2" type="ORF">B9N65_01220</name>
    <name evidence="1" type="ORF">B9N65_09705</name>
</gene>
<evidence type="ECO:0000313" key="2">
    <source>
        <dbReference type="EMBL" id="OUT08991.1"/>
    </source>
</evidence>
<protein>
    <recommendedName>
        <fullName evidence="4">DUF669 domain-containing protein</fullName>
    </recommendedName>
</protein>
<dbReference type="EMBL" id="NDYN01000010">
    <property type="protein sequence ID" value="OUT06845.1"/>
    <property type="molecule type" value="Genomic_DNA"/>
</dbReference>
<reference evidence="2 3" key="1">
    <citation type="submission" date="2017-04" db="EMBL/GenBank/DDBJ databases">
        <title>Complete genome of Campylobacter concisus ATCC 33237T and draft genomes for an additional eight well characterized C. concisus strains.</title>
        <authorList>
            <person name="Cornelius A.J."/>
            <person name="Miller W.G."/>
            <person name="Lastovica A.J."/>
            <person name="On S.L."/>
            <person name="French N.P."/>
            <person name="Vandenberg O."/>
            <person name="Biggs P.J."/>
        </authorList>
    </citation>
    <scope>NUCLEOTIDE SEQUENCE [LARGE SCALE GENOMIC DNA]</scope>
    <source>
        <strain evidence="2 3">CCUG 19995</strain>
    </source>
</reference>
<dbReference type="EMBL" id="NDYN01000001">
    <property type="protein sequence ID" value="OUT08991.1"/>
    <property type="molecule type" value="Genomic_DNA"/>
</dbReference>
<evidence type="ECO:0000313" key="3">
    <source>
        <dbReference type="Proteomes" id="UP000196317"/>
    </source>
</evidence>